<name>A0ABY5MEW4_9HYPH</name>
<organism evidence="1 2">
    <name type="scientific">Nitratireductor thuwali</name>
    <dbReference type="NCBI Taxonomy" id="2267699"/>
    <lineage>
        <taxon>Bacteria</taxon>
        <taxon>Pseudomonadati</taxon>
        <taxon>Pseudomonadota</taxon>
        <taxon>Alphaproteobacteria</taxon>
        <taxon>Hyphomicrobiales</taxon>
        <taxon>Phyllobacteriaceae</taxon>
        <taxon>Nitratireductor</taxon>
    </lineage>
</organism>
<keyword evidence="2" id="KW-1185">Reference proteome</keyword>
<proteinExistence type="predicted"/>
<accession>A0ABY5MEW4</accession>
<evidence type="ECO:0000313" key="2">
    <source>
        <dbReference type="Proteomes" id="UP001342418"/>
    </source>
</evidence>
<dbReference type="RefSeq" id="WP_338528987.1">
    <property type="nucleotide sequence ID" value="NZ_CP030941.1"/>
</dbReference>
<sequence length="126" mass="14272">MAVRLRREKARLSLIVDEPVGKDDPDRYIAALHEISGPSDPFVLLVAFRMPLDLAQEQRKAQNLWFKATREKMNAMCRAVAIVRDNPSEEMQRTFGGLWSFPVLVTGKTDDADRFLAAYLPERAGP</sequence>
<evidence type="ECO:0000313" key="1">
    <source>
        <dbReference type="EMBL" id="UUP16575.1"/>
    </source>
</evidence>
<dbReference type="EMBL" id="CP030941">
    <property type="protein sequence ID" value="UUP16575.1"/>
    <property type="molecule type" value="Genomic_DNA"/>
</dbReference>
<protein>
    <submittedName>
        <fullName evidence="1">Uncharacterized protein</fullName>
    </submittedName>
</protein>
<dbReference type="Proteomes" id="UP001342418">
    <property type="component" value="Chromosome"/>
</dbReference>
<reference evidence="1 2" key="1">
    <citation type="submission" date="2018-07" db="EMBL/GenBank/DDBJ databases">
        <title>Genome sequence of Nitratireductor thuwali#1536.</title>
        <authorList>
            <person name="Michoud G."/>
            <person name="Merlino G."/>
            <person name="Sefrji F.O."/>
            <person name="Daffonchio D."/>
        </authorList>
    </citation>
    <scope>NUCLEOTIDE SEQUENCE [LARGE SCALE GENOMIC DNA]</scope>
    <source>
        <strain evidence="2">Nit1536</strain>
    </source>
</reference>
<gene>
    <name evidence="1" type="ORF">NTH_01022</name>
</gene>